<dbReference type="EMBL" id="CAIX01000014">
    <property type="protein sequence ID" value="CCI41074.1"/>
    <property type="molecule type" value="Genomic_DNA"/>
</dbReference>
<evidence type="ECO:0000256" key="2">
    <source>
        <dbReference type="ARBA" id="ARBA00023136"/>
    </source>
</evidence>
<feature type="transmembrane region" description="Helical" evidence="7">
    <location>
        <begin position="150"/>
        <end position="174"/>
    </location>
</feature>
<evidence type="ECO:0000313" key="10">
    <source>
        <dbReference type="Proteomes" id="UP000053237"/>
    </source>
</evidence>
<dbReference type="Pfam" id="PF10269">
    <property type="entry name" value="Tmemb_185A"/>
    <property type="match status" value="1"/>
</dbReference>
<dbReference type="InterPro" id="IPR001623">
    <property type="entry name" value="DnaJ_domain"/>
</dbReference>
<feature type="transmembrane region" description="Helical" evidence="7">
    <location>
        <begin position="374"/>
        <end position="394"/>
    </location>
</feature>
<evidence type="ECO:0000256" key="4">
    <source>
        <dbReference type="ARBA" id="ARBA00023186"/>
    </source>
</evidence>
<evidence type="ECO:0000259" key="8">
    <source>
        <dbReference type="PROSITE" id="PS50076"/>
    </source>
</evidence>
<dbReference type="InterPro" id="IPR019396">
    <property type="entry name" value="TM_Fragile-X-F-assoc"/>
</dbReference>
<protein>
    <recommendedName>
        <fullName evidence="8">J domain-containing protein</fullName>
    </recommendedName>
</protein>
<dbReference type="Pfam" id="PF00226">
    <property type="entry name" value="DnaJ"/>
    <property type="match status" value="1"/>
</dbReference>
<dbReference type="GO" id="GO:0016020">
    <property type="term" value="C:membrane"/>
    <property type="evidence" value="ECO:0007669"/>
    <property type="project" value="UniProtKB-SubCell"/>
</dbReference>
<feature type="transmembrane region" description="Helical" evidence="7">
    <location>
        <begin position="272"/>
        <end position="295"/>
    </location>
</feature>
<feature type="transmembrane region" description="Helical" evidence="7">
    <location>
        <begin position="226"/>
        <end position="251"/>
    </location>
</feature>
<dbReference type="PANTHER" id="PTHR44027:SF7">
    <property type="entry name" value="DNAJ HOMOLOG SUBFAMILY C MEMBER 5 HOMOLOG"/>
    <property type="match status" value="1"/>
</dbReference>
<sequence length="476" mass="54084">MAPKKTINSTVFYDLLGVDPDVTPELLKKAYRKKALQLHPDKRGNSPEIQEDFTRMKYAYDVLSDPKKREIYDRMGEDGVKLMENVGNLSPEEMLAALFGSLNAVGVKGKCFLMLLIASLFSFFLIIPSRNYVHKVFWCLRVNHTVSWDWVVVFIPMWILDSIYYCCLGCSYLVSDEEDEERPTKSPKSKMFKLYRLLKSLLLLVLQIFIAMKLNQNIEWSVKEVFIPYFVYDGLTFMELVIVGSVNYAALTRQSEGAGVSTTEAIKQQQQMLIRQIGGTLFWNTSRLAQAILLATRIDGDLGDTNWWIVFIPLWVCIAYLVWHPIKRFFAARRSQREKTGSNSDTKSTDLPSYDNCTRESETKEPDNTSRSPGVDAFCTIGLIAVVFSPFFIMSARLQDGSFSTLYILLPWFIVSGLILLLICCFIACLGFGMRAEDGSTNNEEIPSPNDEVQTEYVANSEDGLSFKTQSDNQTS</sequence>
<dbReference type="Gene3D" id="1.10.287.110">
    <property type="entry name" value="DnaJ domain"/>
    <property type="match status" value="1"/>
</dbReference>
<dbReference type="InParanoid" id="A0A024G432"/>
<dbReference type="PRINTS" id="PR00625">
    <property type="entry name" value="JDOMAIN"/>
</dbReference>
<organism evidence="9 10">
    <name type="scientific">Albugo candida</name>
    <dbReference type="NCBI Taxonomy" id="65357"/>
    <lineage>
        <taxon>Eukaryota</taxon>
        <taxon>Sar</taxon>
        <taxon>Stramenopiles</taxon>
        <taxon>Oomycota</taxon>
        <taxon>Peronosporomycetes</taxon>
        <taxon>Albuginales</taxon>
        <taxon>Albuginaceae</taxon>
        <taxon>Albugo</taxon>
    </lineage>
</organism>
<keyword evidence="5" id="KW-0449">Lipoprotein</keyword>
<evidence type="ECO:0000256" key="3">
    <source>
        <dbReference type="ARBA" id="ARBA00023139"/>
    </source>
</evidence>
<evidence type="ECO:0000256" key="6">
    <source>
        <dbReference type="SAM" id="MobiDB-lite"/>
    </source>
</evidence>
<dbReference type="PANTHER" id="PTHR44027">
    <property type="entry name" value="DNAJ HOMOLOG SUBFAMILY C MEMBER 5 HOMOLOG"/>
    <property type="match status" value="1"/>
</dbReference>
<feature type="compositionally biased region" description="Basic and acidic residues" evidence="6">
    <location>
        <begin position="357"/>
        <end position="368"/>
    </location>
</feature>
<dbReference type="AlphaFoldDB" id="A0A024G432"/>
<dbReference type="SMART" id="SM00271">
    <property type="entry name" value="DnaJ"/>
    <property type="match status" value="1"/>
</dbReference>
<comment type="caution">
    <text evidence="9">The sequence shown here is derived from an EMBL/GenBank/DDBJ whole genome shotgun (WGS) entry which is preliminary data.</text>
</comment>
<dbReference type="InterPro" id="IPR018253">
    <property type="entry name" value="DnaJ_domain_CS"/>
</dbReference>
<comment type="subcellular location">
    <subcellularLocation>
        <location evidence="1">Membrane</location>
        <topology evidence="1">Lipid-anchor</topology>
    </subcellularLocation>
</comment>
<dbReference type="GO" id="GO:0005737">
    <property type="term" value="C:cytoplasm"/>
    <property type="evidence" value="ECO:0007669"/>
    <property type="project" value="UniProtKB-ARBA"/>
</dbReference>
<keyword evidence="3" id="KW-0564">Palmitate</keyword>
<name>A0A024G432_9STRA</name>
<keyword evidence="2 7" id="KW-0472">Membrane</keyword>
<accession>A0A024G432</accession>
<feature type="domain" description="J" evidence="8">
    <location>
        <begin position="11"/>
        <end position="76"/>
    </location>
</feature>
<evidence type="ECO:0000313" key="9">
    <source>
        <dbReference type="EMBL" id="CCI41074.1"/>
    </source>
</evidence>
<dbReference type="InterPro" id="IPR036869">
    <property type="entry name" value="J_dom_sf"/>
</dbReference>
<feature type="transmembrane region" description="Helical" evidence="7">
    <location>
        <begin position="111"/>
        <end position="130"/>
    </location>
</feature>
<keyword evidence="7" id="KW-0812">Transmembrane</keyword>
<feature type="transmembrane region" description="Helical" evidence="7">
    <location>
        <begin position="307"/>
        <end position="326"/>
    </location>
</feature>
<dbReference type="InterPro" id="IPR051434">
    <property type="entry name" value="DnaJ_C_subfamily_member5"/>
</dbReference>
<proteinExistence type="predicted"/>
<dbReference type="CDD" id="cd06257">
    <property type="entry name" value="DnaJ"/>
    <property type="match status" value="1"/>
</dbReference>
<dbReference type="OrthoDB" id="10250354at2759"/>
<dbReference type="SUPFAM" id="SSF46565">
    <property type="entry name" value="Chaperone J-domain"/>
    <property type="match status" value="1"/>
</dbReference>
<dbReference type="STRING" id="65357.A0A024G432"/>
<dbReference type="Proteomes" id="UP000053237">
    <property type="component" value="Unassembled WGS sequence"/>
</dbReference>
<feature type="transmembrane region" description="Helical" evidence="7">
    <location>
        <begin position="406"/>
        <end position="432"/>
    </location>
</feature>
<feature type="transmembrane region" description="Helical" evidence="7">
    <location>
        <begin position="194"/>
        <end position="214"/>
    </location>
</feature>
<dbReference type="PROSITE" id="PS50076">
    <property type="entry name" value="DNAJ_2"/>
    <property type="match status" value="1"/>
</dbReference>
<feature type="region of interest" description="Disordered" evidence="6">
    <location>
        <begin position="339"/>
        <end position="372"/>
    </location>
</feature>
<gene>
    <name evidence="9" type="ORF">BN9_018580</name>
</gene>
<evidence type="ECO:0000256" key="1">
    <source>
        <dbReference type="ARBA" id="ARBA00004635"/>
    </source>
</evidence>
<keyword evidence="7" id="KW-1133">Transmembrane helix</keyword>
<dbReference type="PROSITE" id="PS00636">
    <property type="entry name" value="DNAJ_1"/>
    <property type="match status" value="1"/>
</dbReference>
<feature type="compositionally biased region" description="Polar residues" evidence="6">
    <location>
        <begin position="341"/>
        <end position="351"/>
    </location>
</feature>
<reference evidence="9 10" key="1">
    <citation type="submission" date="2012-05" db="EMBL/GenBank/DDBJ databases">
        <title>Recombination and specialization in a pathogen metapopulation.</title>
        <authorList>
            <person name="Gardiner A."/>
            <person name="Kemen E."/>
            <person name="Schultz-Larsen T."/>
            <person name="MacLean D."/>
            <person name="Van Oosterhout C."/>
            <person name="Jones J.D.G."/>
        </authorList>
    </citation>
    <scope>NUCLEOTIDE SEQUENCE [LARGE SCALE GENOMIC DNA]</scope>
    <source>
        <strain evidence="9 10">Ac Nc2</strain>
    </source>
</reference>
<keyword evidence="10" id="KW-1185">Reference proteome</keyword>
<evidence type="ECO:0000256" key="5">
    <source>
        <dbReference type="ARBA" id="ARBA00023288"/>
    </source>
</evidence>
<evidence type="ECO:0000256" key="7">
    <source>
        <dbReference type="SAM" id="Phobius"/>
    </source>
</evidence>
<keyword evidence="4" id="KW-0143">Chaperone</keyword>